<dbReference type="Pfam" id="PF02770">
    <property type="entry name" value="Acyl-CoA_dh_M"/>
    <property type="match status" value="1"/>
</dbReference>
<evidence type="ECO:0000313" key="19">
    <source>
        <dbReference type="EMBL" id="AMN48204.1"/>
    </source>
</evidence>
<dbReference type="Pfam" id="PF09317">
    <property type="entry name" value="ACDH_C"/>
    <property type="match status" value="1"/>
</dbReference>
<protein>
    <recommendedName>
        <fullName evidence="6">Acyl-coenzyme A dehydrogenase</fullName>
        <ecNumber evidence="4">1.3.8.7</ecNumber>
        <ecNumber evidence="5">1.3.8.8</ecNumber>
    </recommendedName>
</protein>
<feature type="domain" description="Acyl-CoA oxidase/dehydrogenase middle" evidence="16">
    <location>
        <begin position="241"/>
        <end position="332"/>
    </location>
</feature>
<dbReference type="FunFam" id="1.20.140.10:FF:000009">
    <property type="entry name" value="Acyl-CoA dehydrogenase"/>
    <property type="match status" value="1"/>
</dbReference>
<dbReference type="EC" id="1.3.8.7" evidence="4"/>
<dbReference type="GO" id="GO:0004466">
    <property type="term" value="F:long-chain fatty acyl-CoA dehydrogenase activity"/>
    <property type="evidence" value="ECO:0007669"/>
    <property type="project" value="UniProtKB-EC"/>
</dbReference>
<proteinExistence type="inferred from homology"/>
<dbReference type="SUPFAM" id="SSF47203">
    <property type="entry name" value="Acyl-CoA dehydrogenase C-terminal domain-like"/>
    <property type="match status" value="1"/>
</dbReference>
<name>A0A127FCR6_STEDE</name>
<comment type="cofactor">
    <cofactor evidence="1">
        <name>FAD</name>
        <dbReference type="ChEBI" id="CHEBI:57692"/>
    </cofactor>
</comment>
<dbReference type="STRING" id="465721.ACG33_14075"/>
<evidence type="ECO:0000256" key="9">
    <source>
        <dbReference type="ARBA" id="ARBA00022832"/>
    </source>
</evidence>
<keyword evidence="20" id="KW-1185">Reference proteome</keyword>
<sequence>MSSVIWFVSFLFGALILTYQRVSLLAASLIFGAVLLLYTLSGTGSPAWTIALWAMLVSMMLLNIDSVRIRFISRPFLRTYRRMLPSMSQTEKDALEAGTVWWDGELFTGGPDWEKLLSAAAPRLSAEEQAFLHGPCEDLCRMIDDWDITHNRADLPPSVWDYIKRKGFFAMIIPKKYGGLEFSAYAHSCVLTKLASRSGVVASTIAVPNSLGPAELLLHYGTQAQRDHYLPRLARGDEVPCFALTGPRAGSDAGAIPDTGIVCKGSYQGRETIGIRLNFTKRYITLAPIASVIGLAFRLSDPDRLLGERIDYGITCALVPRDTPGITIGRRHFPLNSPFQNGPLQGKDVFVPLDFIIGGMEMAGQGWRMLVEQLSVGRCISLPSSATGAAKAAVFASGAYARLRRQFNMPVGKFEGVAEVLARMCGHTYIMDAARSVTTGAIDGGEKPSVPAAMLKYHLTEYGRRVANDAMDIHGGKGICLGPRNYLGRSYQLVPVAITVEGANILTRSLIIFGQGAIRCHPFVLREMNAARDKDKRRGVKEFDAALFGHIGFTISNAVRSLIMALTLARFSRVPPIGPTQRFYQHINRFSASFAFATDVAMLTLGGYLKKKESLSARLGDVLSRMYLASMVLKHYENEGRHEEDLPLVEWSCRTLLYEAQEQLHMFLRNFPNRPLAALMRFFIFPRGQTYHAPADRLAHVLAEQVLRPTATRDRLTAGIYRTIEPGNPLGMLQDALERADGAEPLEKRVRVEGVKTGRVTALELPDQIRQALAAGILSEIEAATLQDHDRRVMEIVRVDDFATMEIAVQPRAEDTAMNSASPAGNTPTHQNEAASQA</sequence>
<evidence type="ECO:0000256" key="4">
    <source>
        <dbReference type="ARBA" id="ARBA00012033"/>
    </source>
</evidence>
<accession>A0A127FCR6</accession>
<keyword evidence="9" id="KW-0276">Fatty acid metabolism</keyword>
<dbReference type="GO" id="GO:0050660">
    <property type="term" value="F:flavin adenine dinucleotide binding"/>
    <property type="evidence" value="ECO:0007669"/>
    <property type="project" value="InterPro"/>
</dbReference>
<dbReference type="EMBL" id="CP011971">
    <property type="protein sequence ID" value="AMN48204.1"/>
    <property type="molecule type" value="Genomic_DNA"/>
</dbReference>
<evidence type="ECO:0000256" key="7">
    <source>
        <dbReference type="ARBA" id="ARBA00022630"/>
    </source>
</evidence>
<dbReference type="UniPathway" id="UPA00659"/>
<dbReference type="Gene3D" id="1.10.540.10">
    <property type="entry name" value="Acyl-CoA dehydrogenase/oxidase, N-terminal domain"/>
    <property type="match status" value="1"/>
</dbReference>
<reference evidence="19 20" key="1">
    <citation type="submission" date="2015-06" db="EMBL/GenBank/DDBJ databases">
        <title>A Comprehensive Approach to Explore the Metabolic and Phylogenetic Diversity of Bacterial Steroid Degradation in the Environment: Testosterone as an Example.</title>
        <authorList>
            <person name="Yang F.-C."/>
            <person name="Chen Y.-L."/>
            <person name="Yu C.-P."/>
            <person name="Tang S.-L."/>
            <person name="Wang P.-H."/>
            <person name="Ismail W."/>
            <person name="Wang C.-H."/>
            <person name="Yang C.-Y."/>
            <person name="Chiang Y.-R."/>
        </authorList>
    </citation>
    <scope>NUCLEOTIDE SEQUENCE [LARGE SCALE GENOMIC DNA]</scope>
    <source>
        <strain evidence="19 20">DSM 18526</strain>
    </source>
</reference>
<dbReference type="InterPro" id="IPR013786">
    <property type="entry name" value="AcylCoA_DH/ox_N"/>
</dbReference>
<evidence type="ECO:0000256" key="14">
    <source>
        <dbReference type="SAM" id="MobiDB-lite"/>
    </source>
</evidence>
<dbReference type="InterPro" id="IPR036250">
    <property type="entry name" value="AcylCo_DH-like_C"/>
</dbReference>
<evidence type="ECO:0000259" key="15">
    <source>
        <dbReference type="Pfam" id="PF00441"/>
    </source>
</evidence>
<dbReference type="KEGG" id="sdf:ACG33_14075"/>
<dbReference type="OrthoDB" id="9802447at2"/>
<evidence type="ECO:0000256" key="6">
    <source>
        <dbReference type="ARBA" id="ARBA00020144"/>
    </source>
</evidence>
<dbReference type="PATRIC" id="fig|465721.4.peg.3010"/>
<dbReference type="SUPFAM" id="SSF56645">
    <property type="entry name" value="Acyl-CoA dehydrogenase NM domain-like"/>
    <property type="match status" value="1"/>
</dbReference>
<dbReference type="NCBIfam" id="NF007000">
    <property type="entry name" value="PRK09463.1"/>
    <property type="match status" value="1"/>
</dbReference>
<comment type="catalytic activity">
    <reaction evidence="12">
        <text>a medium-chain 2,3-saturated fatty acyl-CoA + oxidized [electron-transfer flavoprotein] + H(+) = a medium-chain (2E)-enoyl-CoA + reduced [electron-transfer flavoprotein]</text>
        <dbReference type="Rhea" id="RHEA:14477"/>
        <dbReference type="Rhea" id="RHEA-COMP:10685"/>
        <dbReference type="Rhea" id="RHEA-COMP:10686"/>
        <dbReference type="ChEBI" id="CHEBI:15378"/>
        <dbReference type="ChEBI" id="CHEBI:57692"/>
        <dbReference type="ChEBI" id="CHEBI:58307"/>
        <dbReference type="ChEBI" id="CHEBI:83723"/>
        <dbReference type="ChEBI" id="CHEBI:83726"/>
        <dbReference type="EC" id="1.3.8.7"/>
    </reaction>
</comment>
<evidence type="ECO:0000256" key="5">
    <source>
        <dbReference type="ARBA" id="ARBA00012040"/>
    </source>
</evidence>
<dbReference type="AlphaFoldDB" id="A0A127FCR6"/>
<dbReference type="InterPro" id="IPR046373">
    <property type="entry name" value="Acyl-CoA_Oxase/DH_mid-dom_sf"/>
</dbReference>
<feature type="compositionally biased region" description="Polar residues" evidence="14">
    <location>
        <begin position="817"/>
        <end position="838"/>
    </location>
</feature>
<dbReference type="GO" id="GO:0070991">
    <property type="term" value="F:medium-chain fatty acyl-CoA dehydrogenase activity"/>
    <property type="evidence" value="ECO:0007669"/>
    <property type="project" value="UniProtKB-EC"/>
</dbReference>
<dbReference type="FunFam" id="2.40.110.10:FF:000010">
    <property type="entry name" value="Acyl-CoA dehydrogenase"/>
    <property type="match status" value="1"/>
</dbReference>
<dbReference type="InterPro" id="IPR006091">
    <property type="entry name" value="Acyl-CoA_Oxase/DH_mid-dom"/>
</dbReference>
<dbReference type="Gene3D" id="1.20.140.10">
    <property type="entry name" value="Butyryl-CoA Dehydrogenase, subunit A, domain 3"/>
    <property type="match status" value="1"/>
</dbReference>
<dbReference type="GO" id="GO:0005737">
    <property type="term" value="C:cytoplasm"/>
    <property type="evidence" value="ECO:0007669"/>
    <property type="project" value="TreeGrafter"/>
</dbReference>
<dbReference type="InterPro" id="IPR009075">
    <property type="entry name" value="AcylCo_DH/oxidase_C"/>
</dbReference>
<feature type="region of interest" description="Disordered" evidence="14">
    <location>
        <begin position="811"/>
        <end position="838"/>
    </location>
</feature>
<dbReference type="InterPro" id="IPR009100">
    <property type="entry name" value="AcylCoA_DH/oxidase_NM_dom_sf"/>
</dbReference>
<evidence type="ECO:0000256" key="1">
    <source>
        <dbReference type="ARBA" id="ARBA00001974"/>
    </source>
</evidence>
<keyword evidence="7" id="KW-0285">Flavoprotein</keyword>
<dbReference type="InterPro" id="IPR050741">
    <property type="entry name" value="Acyl-CoA_dehydrogenase"/>
</dbReference>
<evidence type="ECO:0000259" key="18">
    <source>
        <dbReference type="Pfam" id="PF09317"/>
    </source>
</evidence>
<dbReference type="GO" id="GO:0033539">
    <property type="term" value="P:fatty acid beta-oxidation using acyl-CoA dehydrogenase"/>
    <property type="evidence" value="ECO:0007669"/>
    <property type="project" value="InterPro"/>
</dbReference>
<evidence type="ECO:0000259" key="16">
    <source>
        <dbReference type="Pfam" id="PF02770"/>
    </source>
</evidence>
<feature type="domain" description="Acyl-CoA dehydrogenase/oxidase N-terminal" evidence="17">
    <location>
        <begin position="143"/>
        <end position="237"/>
    </location>
</feature>
<gene>
    <name evidence="19" type="primary">fadE</name>
    <name evidence="19" type="ORF">ACG33_14075</name>
</gene>
<evidence type="ECO:0000259" key="17">
    <source>
        <dbReference type="Pfam" id="PF02771"/>
    </source>
</evidence>
<evidence type="ECO:0000256" key="10">
    <source>
        <dbReference type="ARBA" id="ARBA00023002"/>
    </source>
</evidence>
<feature type="domain" description="Acyl-CoA dehydrogenase C-terminal bacterial-type" evidence="18">
    <location>
        <begin position="518"/>
        <end position="802"/>
    </location>
</feature>
<evidence type="ECO:0000256" key="8">
    <source>
        <dbReference type="ARBA" id="ARBA00022827"/>
    </source>
</evidence>
<evidence type="ECO:0000256" key="12">
    <source>
        <dbReference type="ARBA" id="ARBA00047882"/>
    </source>
</evidence>
<dbReference type="FunFam" id="1.10.540.10:FF:000004">
    <property type="entry name" value="Acyl-CoA dehydrogenase"/>
    <property type="match status" value="1"/>
</dbReference>
<dbReference type="Pfam" id="PF02771">
    <property type="entry name" value="Acyl-CoA_dh_N"/>
    <property type="match status" value="1"/>
</dbReference>
<evidence type="ECO:0000256" key="13">
    <source>
        <dbReference type="ARBA" id="ARBA00049247"/>
    </source>
</evidence>
<evidence type="ECO:0000256" key="11">
    <source>
        <dbReference type="ARBA" id="ARBA00023098"/>
    </source>
</evidence>
<dbReference type="PANTHER" id="PTHR48083">
    <property type="entry name" value="MEDIUM-CHAIN SPECIFIC ACYL-COA DEHYDROGENASE, MITOCHONDRIAL-RELATED"/>
    <property type="match status" value="1"/>
</dbReference>
<keyword evidence="8" id="KW-0274">FAD</keyword>
<dbReference type="Proteomes" id="UP000070250">
    <property type="component" value="Chromosome"/>
</dbReference>
<dbReference type="InterPro" id="IPR037069">
    <property type="entry name" value="AcylCoA_DH/ox_N_sf"/>
</dbReference>
<dbReference type="InterPro" id="IPR015396">
    <property type="entry name" value="FadE_C"/>
</dbReference>
<evidence type="ECO:0000256" key="2">
    <source>
        <dbReference type="ARBA" id="ARBA00005005"/>
    </source>
</evidence>
<feature type="domain" description="Acyl-CoA dehydrogenase/oxidase C-terminal" evidence="15">
    <location>
        <begin position="364"/>
        <end position="511"/>
    </location>
</feature>
<comment type="catalytic activity">
    <reaction evidence="13">
        <text>a long-chain 2,3-saturated fatty acyl-CoA + oxidized [electron-transfer flavoprotein] + H(+) = a long-chain (2E)-enoyl-CoA + reduced [electron-transfer flavoprotein]</text>
        <dbReference type="Rhea" id="RHEA:17721"/>
        <dbReference type="Rhea" id="RHEA-COMP:10685"/>
        <dbReference type="Rhea" id="RHEA-COMP:10686"/>
        <dbReference type="ChEBI" id="CHEBI:15378"/>
        <dbReference type="ChEBI" id="CHEBI:57692"/>
        <dbReference type="ChEBI" id="CHEBI:58307"/>
        <dbReference type="ChEBI" id="CHEBI:83721"/>
        <dbReference type="ChEBI" id="CHEBI:83727"/>
        <dbReference type="EC" id="1.3.8.8"/>
    </reaction>
</comment>
<evidence type="ECO:0000313" key="20">
    <source>
        <dbReference type="Proteomes" id="UP000070250"/>
    </source>
</evidence>
<dbReference type="EC" id="1.3.8.8" evidence="5"/>
<dbReference type="NCBIfam" id="NF009586">
    <property type="entry name" value="PRK13026.1"/>
    <property type="match status" value="1"/>
</dbReference>
<dbReference type="RefSeq" id="WP_066922123.1">
    <property type="nucleotide sequence ID" value="NZ_CP011971.1"/>
</dbReference>
<evidence type="ECO:0000256" key="3">
    <source>
        <dbReference type="ARBA" id="ARBA00009347"/>
    </source>
</evidence>
<keyword evidence="11" id="KW-0443">Lipid metabolism</keyword>
<dbReference type="PANTHER" id="PTHR48083:SF18">
    <property type="entry name" value="ACYL-COENZYME A DEHYDROGENASE"/>
    <property type="match status" value="1"/>
</dbReference>
<organism evidence="19 20">
    <name type="scientific">Steroidobacter denitrificans</name>
    <dbReference type="NCBI Taxonomy" id="465721"/>
    <lineage>
        <taxon>Bacteria</taxon>
        <taxon>Pseudomonadati</taxon>
        <taxon>Pseudomonadota</taxon>
        <taxon>Gammaproteobacteria</taxon>
        <taxon>Steroidobacterales</taxon>
        <taxon>Steroidobacteraceae</taxon>
        <taxon>Steroidobacter</taxon>
    </lineage>
</organism>
<dbReference type="Pfam" id="PF00441">
    <property type="entry name" value="Acyl-CoA_dh_1"/>
    <property type="match status" value="1"/>
</dbReference>
<comment type="similarity">
    <text evidence="3">Belongs to the acyl-CoA dehydrogenase family.</text>
</comment>
<keyword evidence="10" id="KW-0560">Oxidoreductase</keyword>
<dbReference type="Gene3D" id="2.40.110.10">
    <property type="entry name" value="Butyryl-CoA Dehydrogenase, subunit A, domain 2"/>
    <property type="match status" value="1"/>
</dbReference>
<comment type="pathway">
    <text evidence="2">Lipid metabolism; fatty acid beta-oxidation.</text>
</comment>